<evidence type="ECO:0000313" key="1">
    <source>
        <dbReference type="EMBL" id="ERT12629.1"/>
    </source>
</evidence>
<organism evidence="1 2">
    <name type="scientific">Photorhabdus temperata J3</name>
    <dbReference type="NCBI Taxonomy" id="1389415"/>
    <lineage>
        <taxon>Bacteria</taxon>
        <taxon>Pseudomonadati</taxon>
        <taxon>Pseudomonadota</taxon>
        <taxon>Gammaproteobacteria</taxon>
        <taxon>Enterobacterales</taxon>
        <taxon>Morganellaceae</taxon>
        <taxon>Photorhabdus</taxon>
    </lineage>
</organism>
<accession>U7QX76</accession>
<sequence>MLHNNTAVPPLLEVSGISKQFSSVILAPSKLHQTAFRATAMKPKETALLFCLNG</sequence>
<evidence type="ECO:0000313" key="2">
    <source>
        <dbReference type="Proteomes" id="UP000017133"/>
    </source>
</evidence>
<proteinExistence type="predicted"/>
<dbReference type="AlphaFoldDB" id="U7QX76"/>
<protein>
    <submittedName>
        <fullName evidence="1">Uncharacterized protein</fullName>
    </submittedName>
</protein>
<gene>
    <name evidence="1" type="ORF">O185_13075</name>
</gene>
<keyword evidence="2" id="KW-1185">Reference proteome</keyword>
<name>U7QX76_PHOTE</name>
<dbReference type="EMBL" id="AXDT01000118">
    <property type="protein sequence ID" value="ERT12629.1"/>
    <property type="molecule type" value="Genomic_DNA"/>
</dbReference>
<comment type="caution">
    <text evidence="1">The sequence shown here is derived from an EMBL/GenBank/DDBJ whole genome shotgun (WGS) entry which is preliminary data.</text>
</comment>
<reference evidence="1 2" key="1">
    <citation type="submission" date="2013-10" db="EMBL/GenBank/DDBJ databases">
        <title>Whole Genome Shotgun Sequence of Photorhabdus temperata J3.</title>
        <authorList>
            <person name="Park G.-S."/>
            <person name="Hong S.-J."/>
            <person name="Shin J.-H."/>
        </authorList>
    </citation>
    <scope>NUCLEOTIDE SEQUENCE [LARGE SCALE GENOMIC DNA]</scope>
    <source>
        <strain evidence="1 2">J3</strain>
    </source>
</reference>
<dbReference type="Proteomes" id="UP000017133">
    <property type="component" value="Unassembled WGS sequence"/>
</dbReference>